<keyword evidence="4" id="KW-1185">Reference proteome</keyword>
<evidence type="ECO:0000313" key="3">
    <source>
        <dbReference type="EMBL" id="WTY34853.1"/>
    </source>
</evidence>
<reference evidence="3 4" key="1">
    <citation type="submission" date="2022-10" db="EMBL/GenBank/DDBJ databases">
        <title>The complete genomes of actinobacterial strains from the NBC collection.</title>
        <authorList>
            <person name="Joergensen T.S."/>
            <person name="Alvarez Arevalo M."/>
            <person name="Sterndorff E.B."/>
            <person name="Faurdal D."/>
            <person name="Vuksanovic O."/>
            <person name="Mourched A.-S."/>
            <person name="Charusanti P."/>
            <person name="Shaw S."/>
            <person name="Blin K."/>
            <person name="Weber T."/>
        </authorList>
    </citation>
    <scope>NUCLEOTIDE SEQUENCE [LARGE SCALE GENOMIC DNA]</scope>
    <source>
        <strain evidence="3 4">NBC_01413</strain>
    </source>
</reference>
<feature type="domain" description="RsbT co-antagonist protein RsbRD N-terminal" evidence="2">
    <location>
        <begin position="70"/>
        <end position="160"/>
    </location>
</feature>
<accession>A0ABZ1N4J9</accession>
<dbReference type="RefSeq" id="WP_357362484.1">
    <property type="nucleotide sequence ID" value="NZ_CP109527.1"/>
</dbReference>
<proteinExistence type="predicted"/>
<dbReference type="InterPro" id="IPR025751">
    <property type="entry name" value="RsbRD_N_dom"/>
</dbReference>
<feature type="region of interest" description="Disordered" evidence="1">
    <location>
        <begin position="1"/>
        <end position="32"/>
    </location>
</feature>
<name>A0ABZ1N4J9_9NOCA</name>
<evidence type="ECO:0000313" key="4">
    <source>
        <dbReference type="Proteomes" id="UP001621418"/>
    </source>
</evidence>
<protein>
    <recommendedName>
        <fullName evidence="2">RsbT co-antagonist protein RsbRD N-terminal domain-containing protein</fullName>
    </recommendedName>
</protein>
<dbReference type="EMBL" id="CP109527">
    <property type="protein sequence ID" value="WTY34853.1"/>
    <property type="molecule type" value="Genomic_DNA"/>
</dbReference>
<dbReference type="Pfam" id="PF14361">
    <property type="entry name" value="RsbRD_N"/>
    <property type="match status" value="1"/>
</dbReference>
<gene>
    <name evidence="3" type="ORF">OG308_26595</name>
</gene>
<evidence type="ECO:0000259" key="2">
    <source>
        <dbReference type="Pfam" id="PF14361"/>
    </source>
</evidence>
<evidence type="ECO:0000256" key="1">
    <source>
        <dbReference type="SAM" id="MobiDB-lite"/>
    </source>
</evidence>
<sequence length="160" mass="17038">MVNTEDVRNGPPADLELVGPTLTVSDGTKSDPRENVLSIAEQRLKRSVRNSAPCGSLPAHPPSDPVEIAHICRELVTSMIDGGDAAEMTQRIRRAALEWAREGVPIDNVMAAVHEGFESGASVIIGGWTISDSSNLASGVEWMLEVLAMTTSAIAEAYLD</sequence>
<dbReference type="Proteomes" id="UP001621418">
    <property type="component" value="Chromosome"/>
</dbReference>
<organism evidence="3 4">
    <name type="scientific">Nocardia salmonicida</name>
    <dbReference type="NCBI Taxonomy" id="53431"/>
    <lineage>
        <taxon>Bacteria</taxon>
        <taxon>Bacillati</taxon>
        <taxon>Actinomycetota</taxon>
        <taxon>Actinomycetes</taxon>
        <taxon>Mycobacteriales</taxon>
        <taxon>Nocardiaceae</taxon>
        <taxon>Nocardia</taxon>
    </lineage>
</organism>